<evidence type="ECO:0000313" key="3">
    <source>
        <dbReference type="Proteomes" id="UP000242700"/>
    </source>
</evidence>
<name>A0A1G9EFQ1_9STAP</name>
<accession>A0A1G9EFQ1</accession>
<dbReference type="OrthoDB" id="2418259at2"/>
<keyword evidence="1" id="KW-0732">Signal</keyword>
<feature type="chain" id="PRO_5038750788" description="YtkA-like domain-containing protein" evidence="1">
    <location>
        <begin position="22"/>
        <end position="143"/>
    </location>
</feature>
<feature type="signal peptide" evidence="1">
    <location>
        <begin position="1"/>
        <end position="21"/>
    </location>
</feature>
<dbReference type="Proteomes" id="UP000242700">
    <property type="component" value="Unassembled WGS sequence"/>
</dbReference>
<evidence type="ECO:0000313" key="2">
    <source>
        <dbReference type="EMBL" id="SDK74928.1"/>
    </source>
</evidence>
<sequence length="143" mass="15859">MKKLFILSGLTLALAACGNGADEAKSEETHEESGEHHHEHVLDINLTVDNEADPNVISVELLNDGEAYEADRVRFEVQAPEEEDTVWLNAEHQGEGVYTAEAAEVEAGEHTIVAHINGPEELHEHTEEVFEIKGNRKIVWKEG</sequence>
<dbReference type="AlphaFoldDB" id="A0A1G9EFQ1"/>
<evidence type="ECO:0000256" key="1">
    <source>
        <dbReference type="SAM" id="SignalP"/>
    </source>
</evidence>
<reference evidence="3" key="1">
    <citation type="submission" date="2016-10" db="EMBL/GenBank/DDBJ databases">
        <authorList>
            <person name="Varghese N."/>
            <person name="Submissions S."/>
        </authorList>
    </citation>
    <scope>NUCLEOTIDE SEQUENCE [LARGE SCALE GENOMIC DNA]</scope>
    <source>
        <strain evidence="3">CGMCC 1.8911</strain>
    </source>
</reference>
<protein>
    <recommendedName>
        <fullName evidence="4">YtkA-like domain-containing protein</fullName>
    </recommendedName>
</protein>
<dbReference type="EMBL" id="FNFI01000016">
    <property type="protein sequence ID" value="SDK74928.1"/>
    <property type="molecule type" value="Genomic_DNA"/>
</dbReference>
<organism evidence="2 3">
    <name type="scientific">Jeotgalicoccus aerolatus</name>
    <dbReference type="NCBI Taxonomy" id="709510"/>
    <lineage>
        <taxon>Bacteria</taxon>
        <taxon>Bacillati</taxon>
        <taxon>Bacillota</taxon>
        <taxon>Bacilli</taxon>
        <taxon>Bacillales</taxon>
        <taxon>Staphylococcaceae</taxon>
        <taxon>Jeotgalicoccus</taxon>
    </lineage>
</organism>
<proteinExistence type="predicted"/>
<dbReference type="RefSeq" id="WP_092600026.1">
    <property type="nucleotide sequence ID" value="NZ_FNFI01000016.1"/>
</dbReference>
<gene>
    <name evidence="2" type="ORF">SAMN05216187_11622</name>
</gene>
<dbReference type="PROSITE" id="PS51257">
    <property type="entry name" value="PROKAR_LIPOPROTEIN"/>
    <property type="match status" value="1"/>
</dbReference>
<evidence type="ECO:0008006" key="4">
    <source>
        <dbReference type="Google" id="ProtNLM"/>
    </source>
</evidence>